<dbReference type="Gene3D" id="3.10.180.10">
    <property type="entry name" value="2,3-Dihydroxybiphenyl 1,2-Dioxygenase, domain 1"/>
    <property type="match status" value="1"/>
</dbReference>
<dbReference type="SUPFAM" id="SSF54593">
    <property type="entry name" value="Glyoxalase/Bleomycin resistance protein/Dihydroxybiphenyl dioxygenase"/>
    <property type="match status" value="1"/>
</dbReference>
<name>A0A916ZXM8_9RHOB</name>
<dbReference type="Proteomes" id="UP000612855">
    <property type="component" value="Unassembled WGS sequence"/>
</dbReference>
<dbReference type="PANTHER" id="PTHR21366:SF22">
    <property type="entry name" value="VOC DOMAIN-CONTAINING PROTEIN"/>
    <property type="match status" value="1"/>
</dbReference>
<dbReference type="PROSITE" id="PS51819">
    <property type="entry name" value="VOC"/>
    <property type="match status" value="1"/>
</dbReference>
<reference evidence="3" key="1">
    <citation type="journal article" date="2019" name="Int. J. Syst. Evol. Microbiol.">
        <title>The Global Catalogue of Microorganisms (GCM) 10K type strain sequencing project: providing services to taxonomists for standard genome sequencing and annotation.</title>
        <authorList>
            <consortium name="The Broad Institute Genomics Platform"/>
            <consortium name="The Broad Institute Genome Sequencing Center for Infectious Disease"/>
            <person name="Wu L."/>
            <person name="Ma J."/>
        </authorList>
    </citation>
    <scope>NUCLEOTIDE SEQUENCE [LARGE SCALE GENOMIC DNA]</scope>
    <source>
        <strain evidence="3">CGMCC 1.12664</strain>
    </source>
</reference>
<keyword evidence="3" id="KW-1185">Reference proteome</keyword>
<dbReference type="Pfam" id="PF00903">
    <property type="entry name" value="Glyoxalase"/>
    <property type="match status" value="1"/>
</dbReference>
<evidence type="ECO:0000313" key="2">
    <source>
        <dbReference type="EMBL" id="GGE16266.1"/>
    </source>
</evidence>
<gene>
    <name evidence="2" type="ORF">GCM10011360_01280</name>
</gene>
<proteinExistence type="predicted"/>
<evidence type="ECO:0000313" key="3">
    <source>
        <dbReference type="Proteomes" id="UP000612855"/>
    </source>
</evidence>
<organism evidence="2 3">
    <name type="scientific">Primorskyibacter flagellatus</name>
    <dbReference type="NCBI Taxonomy" id="1387277"/>
    <lineage>
        <taxon>Bacteria</taxon>
        <taxon>Pseudomonadati</taxon>
        <taxon>Pseudomonadota</taxon>
        <taxon>Alphaproteobacteria</taxon>
        <taxon>Rhodobacterales</taxon>
        <taxon>Roseobacteraceae</taxon>
        <taxon>Primorskyibacter</taxon>
    </lineage>
</organism>
<feature type="domain" description="VOC" evidence="1">
    <location>
        <begin position="43"/>
        <end position="162"/>
    </location>
</feature>
<dbReference type="InterPro" id="IPR029068">
    <property type="entry name" value="Glyas_Bleomycin-R_OHBP_Dase"/>
</dbReference>
<dbReference type="AlphaFoldDB" id="A0A916ZXM8"/>
<dbReference type="PANTHER" id="PTHR21366">
    <property type="entry name" value="GLYOXALASE FAMILY PROTEIN"/>
    <property type="match status" value="1"/>
</dbReference>
<dbReference type="InterPro" id="IPR004360">
    <property type="entry name" value="Glyas_Fos-R_dOase_dom"/>
</dbReference>
<protein>
    <recommendedName>
        <fullName evidence="1">VOC domain-containing protein</fullName>
    </recommendedName>
</protein>
<accession>A0A916ZXM8</accession>
<evidence type="ECO:0000259" key="1">
    <source>
        <dbReference type="PROSITE" id="PS51819"/>
    </source>
</evidence>
<dbReference type="EMBL" id="BMFJ01000001">
    <property type="protein sequence ID" value="GGE16266.1"/>
    <property type="molecule type" value="Genomic_DNA"/>
</dbReference>
<dbReference type="InterPro" id="IPR037523">
    <property type="entry name" value="VOC_core"/>
</dbReference>
<sequence length="163" mass="17827">MPKLTGRDSLTLGGMAAASLIASSKLYAESGENAMNALSNIRAIDYTIIFARDMVAMRAFYQDVMGFPVRAELGPQWVEYTVGSQILALTERGMMWNDRPTPEGQLSLQLAFRVTPDQVAACAAELEAKGIALAAPVTDQPWGHRTLFFRDPDGNLLEIYADI</sequence>
<comment type="caution">
    <text evidence="2">The sequence shown here is derived from an EMBL/GenBank/DDBJ whole genome shotgun (WGS) entry which is preliminary data.</text>
</comment>
<dbReference type="InterPro" id="IPR050383">
    <property type="entry name" value="GlyoxalaseI/FosfomycinResist"/>
</dbReference>